<comment type="caution">
    <text evidence="2">The sequence shown here is derived from an EMBL/GenBank/DDBJ whole genome shotgun (WGS) entry which is preliminary data.</text>
</comment>
<name>A0A8H9GQ95_9DEIO</name>
<protein>
    <recommendedName>
        <fullName evidence="4">PepSY domain-containing protein</fullName>
    </recommendedName>
</protein>
<evidence type="ECO:0000256" key="1">
    <source>
        <dbReference type="SAM" id="SignalP"/>
    </source>
</evidence>
<keyword evidence="3" id="KW-1185">Reference proteome</keyword>
<feature type="signal peptide" evidence="1">
    <location>
        <begin position="1"/>
        <end position="25"/>
    </location>
</feature>
<feature type="chain" id="PRO_5034970858" description="PepSY domain-containing protein" evidence="1">
    <location>
        <begin position="26"/>
        <end position="118"/>
    </location>
</feature>
<organism evidence="2 3">
    <name type="scientific">Deinococcus arenae</name>
    <dbReference type="NCBI Taxonomy" id="1452751"/>
    <lineage>
        <taxon>Bacteria</taxon>
        <taxon>Thermotogati</taxon>
        <taxon>Deinococcota</taxon>
        <taxon>Deinococci</taxon>
        <taxon>Deinococcales</taxon>
        <taxon>Deinococcaceae</taxon>
        <taxon>Deinococcus</taxon>
    </lineage>
</organism>
<gene>
    <name evidence="2" type="ORF">GCM10008956_21940</name>
</gene>
<evidence type="ECO:0008006" key="4">
    <source>
        <dbReference type="Google" id="ProtNLM"/>
    </source>
</evidence>
<sequence>MNILNRAACQAALLFTALLGTPAGGAQSISEPEGQIMAALMSGEGRLSVPGSHADACAVLERAGWTLSLAGEDKRGRAVRVYREVDGRHSALVWDLNPVQVRVTDGTLALPGGWLLTE</sequence>
<accession>A0A8H9GQ95</accession>
<keyword evidence="1" id="KW-0732">Signal</keyword>
<dbReference type="EMBL" id="BMQG01000006">
    <property type="protein sequence ID" value="GGM45271.1"/>
    <property type="molecule type" value="Genomic_DNA"/>
</dbReference>
<dbReference type="Proteomes" id="UP000600547">
    <property type="component" value="Unassembled WGS sequence"/>
</dbReference>
<dbReference type="RefSeq" id="WP_110829305.1">
    <property type="nucleotide sequence ID" value="NZ_BMQG01000006.1"/>
</dbReference>
<reference evidence="3" key="1">
    <citation type="journal article" date="2019" name="Int. J. Syst. Evol. Microbiol.">
        <title>The Global Catalogue of Microorganisms (GCM) 10K type strain sequencing project: providing services to taxonomists for standard genome sequencing and annotation.</title>
        <authorList>
            <consortium name="The Broad Institute Genomics Platform"/>
            <consortium name="The Broad Institute Genome Sequencing Center for Infectious Disease"/>
            <person name="Wu L."/>
            <person name="Ma J."/>
        </authorList>
    </citation>
    <scope>NUCLEOTIDE SEQUENCE [LARGE SCALE GENOMIC DNA]</scope>
    <source>
        <strain evidence="3">JCM 31047</strain>
    </source>
</reference>
<evidence type="ECO:0000313" key="3">
    <source>
        <dbReference type="Proteomes" id="UP000600547"/>
    </source>
</evidence>
<proteinExistence type="predicted"/>
<dbReference type="AlphaFoldDB" id="A0A8H9GQ95"/>
<evidence type="ECO:0000313" key="2">
    <source>
        <dbReference type="EMBL" id="GGM45271.1"/>
    </source>
</evidence>